<evidence type="ECO:0000256" key="4">
    <source>
        <dbReference type="ARBA" id="ARBA00010561"/>
    </source>
</evidence>
<sequence length="247" mass="24456">MGAITTDLRTGLAFCTRLPVSVPEAANLARAAWTFPVVGAMVGALGALVYWLADSLGLPPFVSATLAVAATALITGCLHEDGLADTADGFGGGGTKARKLEIMRDSRSGAYGVVVLIVAVLLRVGAIAALAGPGPAAAALIAAHAGARGVLPLFMRAVPNAREDGLSAGVGTPTTGAATAATLLGLLALMVSLGIGTGLVAALVVVAGLIFLVRLSVKQIGGQTGDVLGAVEQMSEILILLTAAALW</sequence>
<evidence type="ECO:0000256" key="2">
    <source>
        <dbReference type="ARBA" id="ARBA00004651"/>
    </source>
</evidence>
<dbReference type="RefSeq" id="WP_069623032.1">
    <property type="nucleotide sequence ID" value="NZ_LPWD01000051.1"/>
</dbReference>
<dbReference type="PANTHER" id="PTHR34148:SF1">
    <property type="entry name" value="ADENOSYLCOBINAMIDE-GDP RIBAZOLETRANSFERASE"/>
    <property type="match status" value="1"/>
</dbReference>
<comment type="cofactor">
    <cofactor evidence="1 19">
        <name>Mg(2+)</name>
        <dbReference type="ChEBI" id="CHEBI:18420"/>
    </cofactor>
</comment>
<evidence type="ECO:0000256" key="7">
    <source>
        <dbReference type="ARBA" id="ARBA00022475"/>
    </source>
</evidence>
<dbReference type="GO" id="GO:0005886">
    <property type="term" value="C:plasma membrane"/>
    <property type="evidence" value="ECO:0007669"/>
    <property type="project" value="UniProtKB-SubCell"/>
</dbReference>
<evidence type="ECO:0000313" key="21">
    <source>
        <dbReference type="Proteomes" id="UP000095042"/>
    </source>
</evidence>
<keyword evidence="9 19" id="KW-0808">Transferase</keyword>
<keyword evidence="11 19" id="KW-0460">Magnesium</keyword>
<keyword evidence="10 19" id="KW-0812">Transmembrane</keyword>
<evidence type="ECO:0000256" key="15">
    <source>
        <dbReference type="ARBA" id="ARBA00032605"/>
    </source>
</evidence>
<accession>A0A1E3WFH6</accession>
<comment type="pathway">
    <text evidence="3 19">Cofactor biosynthesis; adenosylcobalamin biosynthesis; adenosylcobalamin from cob(II)yrinate a,c-diamide: step 7/7.</text>
</comment>
<comment type="function">
    <text evidence="14 19">Joins adenosylcobinamide-GDP and alpha-ribazole to generate adenosylcobalamin (Ado-cobalamin). Also synthesizes adenosylcobalamin 5'-phosphate from adenosylcobinamide-GDP and alpha-ribazole 5'-phosphate.</text>
</comment>
<comment type="caution">
    <text evidence="20">The sequence shown here is derived from an EMBL/GenBank/DDBJ whole genome shotgun (WGS) entry which is preliminary data.</text>
</comment>
<dbReference type="GO" id="GO:0009236">
    <property type="term" value="P:cobalamin biosynthetic process"/>
    <property type="evidence" value="ECO:0007669"/>
    <property type="project" value="UniProtKB-UniRule"/>
</dbReference>
<dbReference type="GO" id="GO:0051073">
    <property type="term" value="F:adenosylcobinamide-GDP ribazoletransferase activity"/>
    <property type="evidence" value="ECO:0007669"/>
    <property type="project" value="UniProtKB-UniRule"/>
</dbReference>
<evidence type="ECO:0000256" key="9">
    <source>
        <dbReference type="ARBA" id="ARBA00022679"/>
    </source>
</evidence>
<dbReference type="EC" id="2.7.8.26" evidence="5 19"/>
<comment type="catalytic activity">
    <reaction evidence="18 19">
        <text>alpha-ribazole 5'-phosphate + adenosylcob(III)inamide-GDP = adenosylcob(III)alamin 5'-phosphate + GMP + H(+)</text>
        <dbReference type="Rhea" id="RHEA:23560"/>
        <dbReference type="ChEBI" id="CHEBI:15378"/>
        <dbReference type="ChEBI" id="CHEBI:57918"/>
        <dbReference type="ChEBI" id="CHEBI:58115"/>
        <dbReference type="ChEBI" id="CHEBI:60487"/>
        <dbReference type="ChEBI" id="CHEBI:60493"/>
        <dbReference type="EC" id="2.7.8.26"/>
    </reaction>
</comment>
<dbReference type="OrthoDB" id="9794626at2"/>
<dbReference type="GO" id="GO:0008818">
    <property type="term" value="F:cobalamin 5'-phosphate synthase activity"/>
    <property type="evidence" value="ECO:0007669"/>
    <property type="project" value="UniProtKB-UniRule"/>
</dbReference>
<dbReference type="NCBIfam" id="TIGR00317">
    <property type="entry name" value="cobS"/>
    <property type="match status" value="1"/>
</dbReference>
<feature type="transmembrane region" description="Helical" evidence="19">
    <location>
        <begin position="108"/>
        <end position="130"/>
    </location>
</feature>
<organism evidence="20 21">
    <name type="scientific">Methyloceanibacter marginalis</name>
    <dbReference type="NCBI Taxonomy" id="1774971"/>
    <lineage>
        <taxon>Bacteria</taxon>
        <taxon>Pseudomonadati</taxon>
        <taxon>Pseudomonadota</taxon>
        <taxon>Alphaproteobacteria</taxon>
        <taxon>Hyphomicrobiales</taxon>
        <taxon>Hyphomicrobiaceae</taxon>
        <taxon>Methyloceanibacter</taxon>
    </lineage>
</organism>
<comment type="subcellular location">
    <subcellularLocation>
        <location evidence="2 19">Cell membrane</location>
        <topology evidence="2 19">Multi-pass membrane protein</topology>
    </subcellularLocation>
</comment>
<evidence type="ECO:0000256" key="1">
    <source>
        <dbReference type="ARBA" id="ARBA00001946"/>
    </source>
</evidence>
<evidence type="ECO:0000256" key="13">
    <source>
        <dbReference type="ARBA" id="ARBA00023136"/>
    </source>
</evidence>
<reference evidence="20 21" key="1">
    <citation type="journal article" date="2016" name="Environ. Microbiol.">
        <title>New Methyloceanibacter diversity from North Sea sediments includes methanotroph containing solely the soluble methane monooxygenase.</title>
        <authorList>
            <person name="Vekeman B."/>
            <person name="Kerckhof F.M."/>
            <person name="Cremers G."/>
            <person name="de Vos P."/>
            <person name="Vandamme P."/>
            <person name="Boon N."/>
            <person name="Op den Camp H.J."/>
            <person name="Heylen K."/>
        </authorList>
    </citation>
    <scope>NUCLEOTIDE SEQUENCE [LARGE SCALE GENOMIC DNA]</scope>
    <source>
        <strain evidence="20 21">R-67177</strain>
    </source>
</reference>
<dbReference type="InterPro" id="IPR003805">
    <property type="entry name" value="CobS"/>
</dbReference>
<dbReference type="Proteomes" id="UP000095042">
    <property type="component" value="Unassembled WGS sequence"/>
</dbReference>
<evidence type="ECO:0000256" key="11">
    <source>
        <dbReference type="ARBA" id="ARBA00022842"/>
    </source>
</evidence>
<dbReference type="EMBL" id="LPWD01000051">
    <property type="protein sequence ID" value="ODS03777.1"/>
    <property type="molecule type" value="Genomic_DNA"/>
</dbReference>
<evidence type="ECO:0000256" key="8">
    <source>
        <dbReference type="ARBA" id="ARBA00022573"/>
    </source>
</evidence>
<protein>
    <recommendedName>
        <fullName evidence="6 19">Adenosylcobinamide-GDP ribazoletransferase</fullName>
        <ecNumber evidence="5 19">2.7.8.26</ecNumber>
    </recommendedName>
    <alternativeName>
        <fullName evidence="16 19">Cobalamin synthase</fullName>
    </alternativeName>
    <alternativeName>
        <fullName evidence="15 19">Cobalamin-5'-phosphate synthase</fullName>
    </alternativeName>
</protein>
<evidence type="ECO:0000313" key="20">
    <source>
        <dbReference type="EMBL" id="ODS03777.1"/>
    </source>
</evidence>
<comment type="catalytic activity">
    <reaction evidence="17 19">
        <text>alpha-ribazole + adenosylcob(III)inamide-GDP = adenosylcob(III)alamin + GMP + H(+)</text>
        <dbReference type="Rhea" id="RHEA:16049"/>
        <dbReference type="ChEBI" id="CHEBI:10329"/>
        <dbReference type="ChEBI" id="CHEBI:15378"/>
        <dbReference type="ChEBI" id="CHEBI:18408"/>
        <dbReference type="ChEBI" id="CHEBI:58115"/>
        <dbReference type="ChEBI" id="CHEBI:60487"/>
        <dbReference type="EC" id="2.7.8.26"/>
    </reaction>
</comment>
<keyword evidence="7 19" id="KW-1003">Cell membrane</keyword>
<keyword evidence="8 19" id="KW-0169">Cobalamin biosynthesis</keyword>
<keyword evidence="13 19" id="KW-0472">Membrane</keyword>
<feature type="transmembrane region" description="Helical" evidence="19">
    <location>
        <begin position="193"/>
        <end position="213"/>
    </location>
</feature>
<name>A0A1E3WFH6_9HYPH</name>
<feature type="transmembrane region" description="Helical" evidence="19">
    <location>
        <begin position="31"/>
        <end position="53"/>
    </location>
</feature>
<proteinExistence type="inferred from homology"/>
<dbReference type="PANTHER" id="PTHR34148">
    <property type="entry name" value="ADENOSYLCOBINAMIDE-GDP RIBAZOLETRANSFERASE"/>
    <property type="match status" value="1"/>
</dbReference>
<evidence type="ECO:0000256" key="14">
    <source>
        <dbReference type="ARBA" id="ARBA00025228"/>
    </source>
</evidence>
<dbReference type="AlphaFoldDB" id="A0A1E3WFH6"/>
<keyword evidence="21" id="KW-1185">Reference proteome</keyword>
<feature type="transmembrane region" description="Helical" evidence="19">
    <location>
        <begin position="166"/>
        <end position="187"/>
    </location>
</feature>
<evidence type="ECO:0000256" key="10">
    <source>
        <dbReference type="ARBA" id="ARBA00022692"/>
    </source>
</evidence>
<evidence type="ECO:0000256" key="3">
    <source>
        <dbReference type="ARBA" id="ARBA00004663"/>
    </source>
</evidence>
<comment type="similarity">
    <text evidence="4 19">Belongs to the CobS family.</text>
</comment>
<evidence type="ECO:0000256" key="12">
    <source>
        <dbReference type="ARBA" id="ARBA00022989"/>
    </source>
</evidence>
<evidence type="ECO:0000256" key="17">
    <source>
        <dbReference type="ARBA" id="ARBA00048623"/>
    </source>
</evidence>
<evidence type="ECO:0000256" key="6">
    <source>
        <dbReference type="ARBA" id="ARBA00015850"/>
    </source>
</evidence>
<evidence type="ECO:0000256" key="16">
    <source>
        <dbReference type="ARBA" id="ARBA00032853"/>
    </source>
</evidence>
<dbReference type="HAMAP" id="MF_00719">
    <property type="entry name" value="CobS"/>
    <property type="match status" value="1"/>
</dbReference>
<dbReference type="Pfam" id="PF02654">
    <property type="entry name" value="CobS"/>
    <property type="match status" value="1"/>
</dbReference>
<dbReference type="UniPathway" id="UPA00148">
    <property type="reaction ID" value="UER00238"/>
</dbReference>
<evidence type="ECO:0000256" key="19">
    <source>
        <dbReference type="HAMAP-Rule" id="MF_00719"/>
    </source>
</evidence>
<gene>
    <name evidence="19" type="primary">cobS</name>
    <name evidence="20" type="ORF">AUC71_07810</name>
</gene>
<keyword evidence="12 19" id="KW-1133">Transmembrane helix</keyword>
<evidence type="ECO:0000256" key="18">
    <source>
        <dbReference type="ARBA" id="ARBA00049504"/>
    </source>
</evidence>
<feature type="transmembrane region" description="Helical" evidence="19">
    <location>
        <begin position="136"/>
        <end position="154"/>
    </location>
</feature>
<evidence type="ECO:0000256" key="5">
    <source>
        <dbReference type="ARBA" id="ARBA00013200"/>
    </source>
</evidence>